<dbReference type="EMBL" id="CP014806">
    <property type="protein sequence ID" value="AMW98315.1"/>
    <property type="molecule type" value="Genomic_DNA"/>
</dbReference>
<evidence type="ECO:0000259" key="3">
    <source>
        <dbReference type="Pfam" id="PF14504"/>
    </source>
</evidence>
<protein>
    <recommendedName>
        <fullName evidence="6">Membrane protein YlbC</fullName>
    </recommendedName>
</protein>
<reference evidence="4 5" key="1">
    <citation type="journal article" date="2016" name="Genome Announc.">
        <title>Whole-Genome Sequence of Rummeliibacillus stabekisii Strain PP9 Isolated from Antarctic Soil.</title>
        <authorList>
            <person name="da Mota F.F."/>
            <person name="Vollu R.E."/>
            <person name="Jurelevicius D."/>
            <person name="Seldin L."/>
        </authorList>
    </citation>
    <scope>NUCLEOTIDE SEQUENCE [LARGE SCALE GENOMIC DNA]</scope>
    <source>
        <strain evidence="4 5">PP9</strain>
    </source>
</reference>
<evidence type="ECO:0008006" key="6">
    <source>
        <dbReference type="Google" id="ProtNLM"/>
    </source>
</evidence>
<dbReference type="STRING" id="241244.ATY39_02070"/>
<dbReference type="InterPro" id="IPR029410">
    <property type="entry name" value="CAP_assoc"/>
</dbReference>
<evidence type="ECO:0000259" key="2">
    <source>
        <dbReference type="Pfam" id="PF00188"/>
    </source>
</evidence>
<evidence type="ECO:0000256" key="1">
    <source>
        <dbReference type="SAM" id="MobiDB-lite"/>
    </source>
</evidence>
<dbReference type="OrthoDB" id="9783944at2"/>
<dbReference type="CDD" id="cd05379">
    <property type="entry name" value="CAP_bacterial"/>
    <property type="match status" value="1"/>
</dbReference>
<dbReference type="Proteomes" id="UP000076021">
    <property type="component" value="Chromosome"/>
</dbReference>
<dbReference type="SUPFAM" id="SSF55797">
    <property type="entry name" value="PR-1-like"/>
    <property type="match status" value="1"/>
</dbReference>
<dbReference type="Pfam" id="PF00188">
    <property type="entry name" value="CAP"/>
    <property type="match status" value="1"/>
</dbReference>
<dbReference type="PANTHER" id="PTHR31157">
    <property type="entry name" value="SCP DOMAIN-CONTAINING PROTEIN"/>
    <property type="match status" value="1"/>
</dbReference>
<feature type="compositionally biased region" description="Polar residues" evidence="1">
    <location>
        <begin position="45"/>
        <end position="62"/>
    </location>
</feature>
<accession>A0A143HA09</accession>
<feature type="domain" description="SCP" evidence="2">
    <location>
        <begin position="237"/>
        <end position="337"/>
    </location>
</feature>
<dbReference type="InterPro" id="IPR035940">
    <property type="entry name" value="CAP_sf"/>
</dbReference>
<organism evidence="4 5">
    <name type="scientific">Rummeliibacillus stabekisii</name>
    <dbReference type="NCBI Taxonomy" id="241244"/>
    <lineage>
        <taxon>Bacteria</taxon>
        <taxon>Bacillati</taxon>
        <taxon>Bacillota</taxon>
        <taxon>Bacilli</taxon>
        <taxon>Bacillales</taxon>
        <taxon>Caryophanaceae</taxon>
        <taxon>Rummeliibacillus</taxon>
    </lineage>
</organism>
<name>A0A143HA09_9BACL</name>
<dbReference type="InterPro" id="IPR014044">
    <property type="entry name" value="CAP_dom"/>
</dbReference>
<proteinExistence type="predicted"/>
<dbReference type="Pfam" id="PF14504">
    <property type="entry name" value="CAP_assoc_N"/>
    <property type="match status" value="1"/>
</dbReference>
<feature type="region of interest" description="Disordered" evidence="1">
    <location>
        <begin position="31"/>
        <end position="62"/>
    </location>
</feature>
<gene>
    <name evidence="4" type="ORF">ATY39_02070</name>
</gene>
<keyword evidence="5" id="KW-1185">Reference proteome</keyword>
<dbReference type="RefSeq" id="WP_066785128.1">
    <property type="nucleotide sequence ID" value="NZ_CP014806.1"/>
</dbReference>
<sequence length="351" mass="40128">MKVLWRVLIILAVLLIVFFYLNQPVKENEPLKAPNSNGKVIPQNKAPSNLNQNTVERPTSGLSTLVGQSTKELQKKLGEPTRKSPSGYDFDWWVYPLSDANYVLAGVEHGKVKQLYIAGKEAEALPFKIGQGIDELYRNTITDSEVTVKINDNIYTFVLNEEDLQTRILVMYEGLYVQLYFDKIDKSLEAVRFIDGETLVKQHPYDMTYMGDMITPSVPSSFKQQEIDRENQLQLFELTNVYRNQKGLETLSSKDDLNQLAMEHSEKLAKNKISQEEQKNDAFKDCLKNADIQFESAGENVTEDYLDAPEAVNGLLNSEKHRDTLLNEQFNEIGTGVFDKHFTQVFIERVQ</sequence>
<dbReference type="KEGG" id="rst:ATY39_02070"/>
<evidence type="ECO:0000313" key="5">
    <source>
        <dbReference type="Proteomes" id="UP000076021"/>
    </source>
</evidence>
<reference evidence="5" key="2">
    <citation type="submission" date="2016-03" db="EMBL/GenBank/DDBJ databases">
        <authorList>
            <person name="Ploux O."/>
        </authorList>
    </citation>
    <scope>NUCLEOTIDE SEQUENCE [LARGE SCALE GENOMIC DNA]</scope>
    <source>
        <strain evidence="5">PP9</strain>
    </source>
</reference>
<feature type="domain" description="CAP-associated" evidence="3">
    <location>
        <begin position="67"/>
        <end position="205"/>
    </location>
</feature>
<dbReference type="Gene3D" id="3.40.33.10">
    <property type="entry name" value="CAP"/>
    <property type="match status" value="1"/>
</dbReference>
<dbReference type="PANTHER" id="PTHR31157:SF26">
    <property type="entry name" value="SCP-LIKE EXTRACELLULAR PROTEIN"/>
    <property type="match status" value="1"/>
</dbReference>
<evidence type="ECO:0000313" key="4">
    <source>
        <dbReference type="EMBL" id="AMW98315.1"/>
    </source>
</evidence>
<dbReference type="AlphaFoldDB" id="A0A143HA09"/>